<name>A0A832GQP3_9BACT</name>
<sequence>MLVFFLGFVGLGMFLIPKFYFTKNLATLSKSIKSGLLNALKLQRRSDLYLGLLLANDPQIKAIYLELKREVKDLGKVTEENRSIYEKYGKELRRLVEQKIEGIEKEIKHKPKIHFTLPNARSFLRTWRKPGEDIKLDDLSKFRLTLVASEREKRII</sequence>
<reference evidence="1" key="1">
    <citation type="journal article" date="2020" name="mSystems">
        <title>Genome- and Community-Level Interaction Insights into Carbon Utilization and Element Cycling Functions of Hydrothermarchaeota in Hydrothermal Sediment.</title>
        <authorList>
            <person name="Zhou Z."/>
            <person name="Liu Y."/>
            <person name="Xu W."/>
            <person name="Pan J."/>
            <person name="Luo Z.H."/>
            <person name="Li M."/>
        </authorList>
    </citation>
    <scope>NUCLEOTIDE SEQUENCE [LARGE SCALE GENOMIC DNA]</scope>
    <source>
        <strain evidence="1">SpSt-605</strain>
    </source>
</reference>
<protein>
    <submittedName>
        <fullName evidence="1">Uncharacterized protein</fullName>
    </submittedName>
</protein>
<dbReference type="AlphaFoldDB" id="A0A832GQP3"/>
<accession>A0A832GQP3</accession>
<organism evidence="1">
    <name type="scientific">Caldimicrobium thiodismutans</name>
    <dbReference type="NCBI Taxonomy" id="1653476"/>
    <lineage>
        <taxon>Bacteria</taxon>
        <taxon>Pseudomonadati</taxon>
        <taxon>Thermodesulfobacteriota</taxon>
        <taxon>Thermodesulfobacteria</taxon>
        <taxon>Thermodesulfobacteriales</taxon>
        <taxon>Thermodesulfobacteriaceae</taxon>
        <taxon>Caldimicrobium</taxon>
    </lineage>
</organism>
<proteinExistence type="predicted"/>
<comment type="caution">
    <text evidence="1">The sequence shown here is derived from an EMBL/GenBank/DDBJ whole genome shotgun (WGS) entry which is preliminary data.</text>
</comment>
<dbReference type="EMBL" id="DSZU01000147">
    <property type="protein sequence ID" value="HGV56016.1"/>
    <property type="molecule type" value="Genomic_DNA"/>
</dbReference>
<evidence type="ECO:0000313" key="1">
    <source>
        <dbReference type="EMBL" id="HGV56016.1"/>
    </source>
</evidence>
<gene>
    <name evidence="1" type="ORF">ENT73_08075</name>
</gene>